<organism evidence="3 4">
    <name type="scientific">Puccinia striiformis f. sp. tritici PST-78</name>
    <dbReference type="NCBI Taxonomy" id="1165861"/>
    <lineage>
        <taxon>Eukaryota</taxon>
        <taxon>Fungi</taxon>
        <taxon>Dikarya</taxon>
        <taxon>Basidiomycota</taxon>
        <taxon>Pucciniomycotina</taxon>
        <taxon>Pucciniomycetes</taxon>
        <taxon>Pucciniales</taxon>
        <taxon>Pucciniaceae</taxon>
        <taxon>Puccinia</taxon>
    </lineage>
</organism>
<comment type="caution">
    <text evidence="3">The sequence shown here is derived from an EMBL/GenBank/DDBJ whole genome shotgun (WGS) entry which is preliminary data.</text>
</comment>
<dbReference type="OrthoDB" id="2506822at2759"/>
<sequence length="267" mass="29987">MPPKKNWLITEDKSLYEAWLNTTQDAVVGTSQNVETFWEHIHKYFVGLIEVINNKNKTKRGFSPIVVCSAFSIECCWGHILKFVNKYIGFYAQAEACLKSGNNDILIPAKAKELFKANCPMASNLQHCYVILKDSPKFQATQEEVDTRGTKSQAPKVIPNTPSNCATQSSIPSVIDVEDEEPCKQSVLGSDQMECQEAAKKKRTDEESMGRIVHLQKELLQVSCGRLDTVKMAVCDAADKVILSKDLNSMDDCKCAYYKKKLKALYD</sequence>
<keyword evidence="4" id="KW-1185">Reference proteome</keyword>
<gene>
    <name evidence="3" type="ORF">PSTG_00667</name>
</gene>
<accession>A0A0L0W3T4</accession>
<dbReference type="EMBL" id="AJIL01000004">
    <property type="protein sequence ID" value="KNF06159.1"/>
    <property type="molecule type" value="Genomic_DNA"/>
</dbReference>
<evidence type="ECO:0000313" key="3">
    <source>
        <dbReference type="EMBL" id="KNF06159.1"/>
    </source>
</evidence>
<dbReference type="STRING" id="1165861.A0A0L0W3T4"/>
<proteinExistence type="predicted"/>
<dbReference type="Pfam" id="PF14303">
    <property type="entry name" value="NAM-associated"/>
    <property type="match status" value="1"/>
</dbReference>
<dbReference type="PANTHER" id="PTHR45023">
    <property type="match status" value="1"/>
</dbReference>
<dbReference type="InterPro" id="IPR029466">
    <property type="entry name" value="NAM-associated_C"/>
</dbReference>
<dbReference type="AlphaFoldDB" id="A0A0L0W3T4"/>
<dbReference type="Proteomes" id="UP000054564">
    <property type="component" value="Unassembled WGS sequence"/>
</dbReference>
<dbReference type="PANTHER" id="PTHR45023:SF4">
    <property type="entry name" value="GLYCINE-RICH PROTEIN-RELATED"/>
    <property type="match status" value="1"/>
</dbReference>
<feature type="region of interest" description="Disordered" evidence="1">
    <location>
        <begin position="142"/>
        <end position="167"/>
    </location>
</feature>
<evidence type="ECO:0000256" key="1">
    <source>
        <dbReference type="SAM" id="MobiDB-lite"/>
    </source>
</evidence>
<evidence type="ECO:0000313" key="4">
    <source>
        <dbReference type="Proteomes" id="UP000054564"/>
    </source>
</evidence>
<reference evidence="4" key="1">
    <citation type="submission" date="2014-03" db="EMBL/GenBank/DDBJ databases">
        <title>The Genome Sequence of Puccinia striiformis f. sp. tritici PST-78.</title>
        <authorList>
            <consortium name="The Broad Institute Genome Sequencing Platform"/>
            <person name="Cuomo C."/>
            <person name="Hulbert S."/>
            <person name="Chen X."/>
            <person name="Walker B."/>
            <person name="Young S.K."/>
            <person name="Zeng Q."/>
            <person name="Gargeya S."/>
            <person name="Fitzgerald M."/>
            <person name="Haas B."/>
            <person name="Abouelleil A."/>
            <person name="Alvarado L."/>
            <person name="Arachchi H.M."/>
            <person name="Berlin A.M."/>
            <person name="Chapman S.B."/>
            <person name="Goldberg J."/>
            <person name="Griggs A."/>
            <person name="Gujja S."/>
            <person name="Hansen M."/>
            <person name="Howarth C."/>
            <person name="Imamovic A."/>
            <person name="Larimer J."/>
            <person name="McCowan C."/>
            <person name="Montmayeur A."/>
            <person name="Murphy C."/>
            <person name="Neiman D."/>
            <person name="Pearson M."/>
            <person name="Priest M."/>
            <person name="Roberts A."/>
            <person name="Saif S."/>
            <person name="Shea T."/>
            <person name="Sisk P."/>
            <person name="Sykes S."/>
            <person name="Wortman J."/>
            <person name="Nusbaum C."/>
            <person name="Birren B."/>
        </authorList>
    </citation>
    <scope>NUCLEOTIDE SEQUENCE [LARGE SCALE GENOMIC DNA]</scope>
    <source>
        <strain evidence="4">race PST-78</strain>
    </source>
</reference>
<name>A0A0L0W3T4_9BASI</name>
<feature type="domain" description="No apical meristem-associated C-terminal" evidence="2">
    <location>
        <begin position="125"/>
        <end position="261"/>
    </location>
</feature>
<protein>
    <recommendedName>
        <fullName evidence="2">No apical meristem-associated C-terminal domain-containing protein</fullName>
    </recommendedName>
</protein>
<evidence type="ECO:0000259" key="2">
    <source>
        <dbReference type="Pfam" id="PF14303"/>
    </source>
</evidence>